<accession>A0A1J0E6J5</accession>
<feature type="chain" id="PRO_5009610480" evidence="1">
    <location>
        <begin position="23"/>
        <end position="107"/>
    </location>
</feature>
<evidence type="ECO:0000256" key="1">
    <source>
        <dbReference type="SAM" id="SignalP"/>
    </source>
</evidence>
<organism evidence="2 3">
    <name type="scientific">Providencia rettgeri</name>
    <dbReference type="NCBI Taxonomy" id="587"/>
    <lineage>
        <taxon>Bacteria</taxon>
        <taxon>Pseudomonadati</taxon>
        <taxon>Pseudomonadota</taxon>
        <taxon>Gammaproteobacteria</taxon>
        <taxon>Enterobacterales</taxon>
        <taxon>Morganellaceae</taxon>
        <taxon>Providencia</taxon>
    </lineage>
</organism>
<dbReference type="KEGG" id="prg:RB151_018940"/>
<dbReference type="OrthoDB" id="6465707at2"/>
<reference evidence="2" key="1">
    <citation type="submission" date="2019-02" db="EMBL/GenBank/DDBJ databases">
        <title>Genomic characterization of isolates from hospital effluents in KZN, South Africa.</title>
        <authorList>
            <person name="Ntshobeni N."/>
            <person name="Allam M."/>
            <person name="Ismail A."/>
            <person name="Amoako D."/>
            <person name="Essack S."/>
            <person name="Chenia H."/>
        </authorList>
    </citation>
    <scope>NUCLEOTIDE SEQUENCE</scope>
    <source>
        <strain evidence="2">AFE97_S1</strain>
    </source>
</reference>
<protein>
    <submittedName>
        <fullName evidence="2">Uncharacterized protein</fullName>
    </submittedName>
</protein>
<keyword evidence="1" id="KW-0732">Signal</keyword>
<comment type="caution">
    <text evidence="2">The sequence shown here is derived from an EMBL/GenBank/DDBJ whole genome shotgun (WGS) entry which is preliminary data.</text>
</comment>
<sequence length="107" mass="11784">MKKITTSLFALTLMSIGFAATAANIGNGGNNHMPRQHMGNGNHHNMVYNVAEQTTTPNETIKKLADNTPKIEDGKRYMVKVTVMEVPEFKNITPMPMPKANNTPVTQ</sequence>
<dbReference type="AlphaFoldDB" id="A0A1J0E6J5"/>
<name>A0A1J0E6J5_PRORE</name>
<proteinExistence type="predicted"/>
<dbReference type="Proteomes" id="UP000824410">
    <property type="component" value="Unassembled WGS sequence"/>
</dbReference>
<dbReference type="RefSeq" id="WP_042844094.1">
    <property type="nucleotide sequence ID" value="NZ_ABEXNG020000028.1"/>
</dbReference>
<evidence type="ECO:0000313" key="2">
    <source>
        <dbReference type="EMBL" id="MBX6980649.1"/>
    </source>
</evidence>
<feature type="signal peptide" evidence="1">
    <location>
        <begin position="1"/>
        <end position="22"/>
    </location>
</feature>
<gene>
    <name evidence="2" type="ORF">EX242_10295</name>
</gene>
<evidence type="ECO:0000313" key="3">
    <source>
        <dbReference type="Proteomes" id="UP000824410"/>
    </source>
</evidence>
<dbReference type="EMBL" id="SHDO01000010">
    <property type="protein sequence ID" value="MBX6980649.1"/>
    <property type="molecule type" value="Genomic_DNA"/>
</dbReference>